<accession>A0A8H6XQL3</accession>
<dbReference type="EMBL" id="JACAZI010000014">
    <property type="protein sequence ID" value="KAF7344674.1"/>
    <property type="molecule type" value="Genomic_DNA"/>
</dbReference>
<keyword evidence="2" id="KW-0472">Membrane</keyword>
<name>A0A8H6XQL3_9AGAR</name>
<feature type="transmembrane region" description="Helical" evidence="2">
    <location>
        <begin position="266"/>
        <end position="286"/>
    </location>
</feature>
<sequence length="396" mass="44752">MVPKRVGFVLFPVHWQYTILSDPSLPPYSMIAPRDDSNTFPITEAQLTGNYFETLTYGIYLATCYLAAQPLFWIPQPGEEERLRRRSEIRWMLVSVFCLLFVVNTFDDIIGLVHIIVAFVKYTGPGGAKGEFTSIHEWINVVRNFTQTVNMIVGDFVLIYRCYIVYGRRWRPIALSFMLYLAGIAMTVKLMLVQITTRNDAITLTSNVIMPWWSAFFAITAAQNILTTSLLVWRIWRIEHQNEKYRAGTFSFAPIHRPPLRKVIRVIAESGLAYSTMVLLTFVVSVCNSNALYPMADATLQVVGITFNVIIIRSTPRRDGEFADFDQTQRRIAGQAEGPGGGRALSGLRFLSHVTADHRKTIENVNINVTTKSTMGRLDDGDPQVDAHSLKDVAAK</sequence>
<feature type="region of interest" description="Disordered" evidence="1">
    <location>
        <begin position="373"/>
        <end position="396"/>
    </location>
</feature>
<evidence type="ECO:0000256" key="1">
    <source>
        <dbReference type="SAM" id="MobiDB-lite"/>
    </source>
</evidence>
<comment type="caution">
    <text evidence="3">The sequence shown here is derived from an EMBL/GenBank/DDBJ whole genome shotgun (WGS) entry which is preliminary data.</text>
</comment>
<dbReference type="Proteomes" id="UP000620124">
    <property type="component" value="Unassembled WGS sequence"/>
</dbReference>
<keyword evidence="2" id="KW-0812">Transmembrane</keyword>
<feature type="transmembrane region" description="Helical" evidence="2">
    <location>
        <begin position="148"/>
        <end position="166"/>
    </location>
</feature>
<proteinExistence type="predicted"/>
<feature type="transmembrane region" description="Helical" evidence="2">
    <location>
        <begin position="173"/>
        <end position="192"/>
    </location>
</feature>
<dbReference type="AlphaFoldDB" id="A0A8H6XQL3"/>
<keyword evidence="2" id="KW-1133">Transmembrane helix</keyword>
<protein>
    <submittedName>
        <fullName evidence="3">Uncharacterized protein</fullName>
    </submittedName>
</protein>
<evidence type="ECO:0000256" key="2">
    <source>
        <dbReference type="SAM" id="Phobius"/>
    </source>
</evidence>
<feature type="transmembrane region" description="Helical" evidence="2">
    <location>
        <begin position="212"/>
        <end position="236"/>
    </location>
</feature>
<reference evidence="3" key="1">
    <citation type="submission" date="2020-05" db="EMBL/GenBank/DDBJ databases">
        <title>Mycena genomes resolve the evolution of fungal bioluminescence.</title>
        <authorList>
            <person name="Tsai I.J."/>
        </authorList>
    </citation>
    <scope>NUCLEOTIDE SEQUENCE</scope>
    <source>
        <strain evidence="3">CCC161011</strain>
    </source>
</reference>
<feature type="transmembrane region" description="Helical" evidence="2">
    <location>
        <begin position="91"/>
        <end position="120"/>
    </location>
</feature>
<organism evidence="3 4">
    <name type="scientific">Mycena venus</name>
    <dbReference type="NCBI Taxonomy" id="2733690"/>
    <lineage>
        <taxon>Eukaryota</taxon>
        <taxon>Fungi</taxon>
        <taxon>Dikarya</taxon>
        <taxon>Basidiomycota</taxon>
        <taxon>Agaricomycotina</taxon>
        <taxon>Agaricomycetes</taxon>
        <taxon>Agaricomycetidae</taxon>
        <taxon>Agaricales</taxon>
        <taxon>Marasmiineae</taxon>
        <taxon>Mycenaceae</taxon>
        <taxon>Mycena</taxon>
    </lineage>
</organism>
<evidence type="ECO:0000313" key="4">
    <source>
        <dbReference type="Proteomes" id="UP000620124"/>
    </source>
</evidence>
<gene>
    <name evidence="3" type="ORF">MVEN_01627600</name>
</gene>
<evidence type="ECO:0000313" key="3">
    <source>
        <dbReference type="EMBL" id="KAF7344674.1"/>
    </source>
</evidence>
<dbReference type="OrthoDB" id="3357408at2759"/>
<keyword evidence="4" id="KW-1185">Reference proteome</keyword>